<keyword evidence="1 6" id="KW-0816">Tricarboxylic acid cycle</keyword>
<dbReference type="Pfam" id="PF08442">
    <property type="entry name" value="ATP-grasp_2"/>
    <property type="match status" value="1"/>
</dbReference>
<dbReference type="PANTHER" id="PTHR11815:SF10">
    <property type="entry name" value="SUCCINATE--COA LIGASE [GDP-FORMING] SUBUNIT BETA, MITOCHONDRIAL"/>
    <property type="match status" value="1"/>
</dbReference>
<organism evidence="9 10">
    <name type="scientific">Methylocaldum szegediense</name>
    <dbReference type="NCBI Taxonomy" id="73780"/>
    <lineage>
        <taxon>Bacteria</taxon>
        <taxon>Pseudomonadati</taxon>
        <taxon>Pseudomonadota</taxon>
        <taxon>Gammaproteobacteria</taxon>
        <taxon>Methylococcales</taxon>
        <taxon>Methylococcaceae</taxon>
        <taxon>Methylocaldum</taxon>
    </lineage>
</organism>
<dbReference type="EMBL" id="OX458333">
    <property type="protein sequence ID" value="CAI8945372.1"/>
    <property type="molecule type" value="Genomic_DNA"/>
</dbReference>
<evidence type="ECO:0000256" key="5">
    <source>
        <dbReference type="ARBA" id="ARBA00022842"/>
    </source>
</evidence>
<name>A0ABN8XBX6_9GAMM</name>
<dbReference type="HAMAP" id="MF_00558">
    <property type="entry name" value="Succ_CoA_beta"/>
    <property type="match status" value="1"/>
</dbReference>
<accession>A0ABN8XBX6</accession>
<dbReference type="PROSITE" id="PS01217">
    <property type="entry name" value="SUCCINYL_COA_LIG_3"/>
    <property type="match status" value="1"/>
</dbReference>
<feature type="binding site" evidence="6">
    <location>
        <position position="99"/>
    </location>
    <ligand>
        <name>ATP</name>
        <dbReference type="ChEBI" id="CHEBI:30616"/>
    </ligand>
</feature>
<comment type="cofactor">
    <cofactor evidence="6">
        <name>Mg(2+)</name>
        <dbReference type="ChEBI" id="CHEBI:18420"/>
    </cofactor>
    <text evidence="6">Binds 1 Mg(2+) ion per subunit.</text>
</comment>
<feature type="binding site" evidence="6">
    <location>
        <position position="102"/>
    </location>
    <ligand>
        <name>ATP</name>
        <dbReference type="ChEBI" id="CHEBI:30616"/>
    </ligand>
</feature>
<evidence type="ECO:0000256" key="4">
    <source>
        <dbReference type="ARBA" id="ARBA00022741"/>
    </source>
</evidence>
<sequence length="386" mass="40486">MNLHEYQAKQLFSSCGLPVPRGTPAFSEREAAEAATALGGGRWVVKAQVHAGGRGKAGGVKLVDSVDAVAAAAGQLLGSRLVTAQTGAAGLPVNAVLVEEVRPIAQELYLSVLVDRSSARVLFLASSAGGMDIEEVAAQHPEKILSLSVDPTIGLQAYQCREIGFSLGLKGEQVGTLTKIMTGMYRLFMDKDLSQIEINPLVVTEDGALLVLDAKINVDDNALFAHPDLAELRDPSQEDPKESVARQHGLSYVTLDGNIGCMVNGAGLAMATMDVIKLYGGEPANFLDVGGGTTAEKVAEAFKLILSDAKVKAVLVNIFGGIVRCNLIAEGIISAVKEVHVQVPVVVRLEGTNAEEGRRLLDQSGLALITASDLDEAAKKAVEAAR</sequence>
<dbReference type="Proteomes" id="UP001162030">
    <property type="component" value="Chromosome"/>
</dbReference>
<feature type="binding site" evidence="6">
    <location>
        <begin position="321"/>
        <end position="323"/>
    </location>
    <ligand>
        <name>substrate</name>
        <note>ligand shared with subunit alpha</note>
    </ligand>
</feature>
<feature type="binding site" evidence="6">
    <location>
        <begin position="53"/>
        <end position="55"/>
    </location>
    <ligand>
        <name>ATP</name>
        <dbReference type="ChEBI" id="CHEBI:30616"/>
    </ligand>
</feature>
<dbReference type="NCBIfam" id="TIGR01016">
    <property type="entry name" value="sucCoAbeta"/>
    <property type="match status" value="1"/>
</dbReference>
<dbReference type="Pfam" id="PF00549">
    <property type="entry name" value="Ligase_CoA"/>
    <property type="match status" value="1"/>
</dbReference>
<dbReference type="Gene3D" id="3.40.50.261">
    <property type="entry name" value="Succinyl-CoA synthetase domains"/>
    <property type="match status" value="1"/>
</dbReference>
<keyword evidence="3 6" id="KW-0479">Metal-binding</keyword>
<dbReference type="InterPro" id="IPR017866">
    <property type="entry name" value="Succ-CoA_synthase_bsu_CS"/>
</dbReference>
<evidence type="ECO:0000313" key="9">
    <source>
        <dbReference type="EMBL" id="CAI8945372.1"/>
    </source>
</evidence>
<dbReference type="InterPro" id="IPR005809">
    <property type="entry name" value="Succ_CoA_ligase-like_bsu"/>
</dbReference>
<comment type="catalytic activity">
    <reaction evidence="6">
        <text>succinate + ATP + CoA = succinyl-CoA + ADP + phosphate</text>
        <dbReference type="Rhea" id="RHEA:17661"/>
        <dbReference type="ChEBI" id="CHEBI:30031"/>
        <dbReference type="ChEBI" id="CHEBI:30616"/>
        <dbReference type="ChEBI" id="CHEBI:43474"/>
        <dbReference type="ChEBI" id="CHEBI:57287"/>
        <dbReference type="ChEBI" id="CHEBI:57292"/>
        <dbReference type="ChEBI" id="CHEBI:456216"/>
        <dbReference type="EC" id="6.2.1.5"/>
    </reaction>
</comment>
<dbReference type="NCBIfam" id="NF001913">
    <property type="entry name" value="PRK00696.1"/>
    <property type="match status" value="1"/>
</dbReference>
<protein>
    <recommendedName>
        <fullName evidence="6">Succinate--CoA ligase [ADP-forming] subunit beta</fullName>
        <ecNumber evidence="6">6.2.1.5</ecNumber>
    </recommendedName>
    <alternativeName>
        <fullName evidence="6">Succinyl-CoA synthetase subunit beta</fullName>
        <shortName evidence="6">SCS-beta</shortName>
    </alternativeName>
</protein>
<comment type="similarity">
    <text evidence="6">Belongs to the succinate/malate CoA ligase beta subunit family.</text>
</comment>
<dbReference type="InterPro" id="IPR013650">
    <property type="entry name" value="ATP-grasp_succ-CoA_synth-type"/>
</dbReference>
<feature type="binding site" evidence="6">
    <location>
        <position position="46"/>
    </location>
    <ligand>
        <name>ATP</name>
        <dbReference type="ChEBI" id="CHEBI:30616"/>
    </ligand>
</feature>
<feature type="binding site" evidence="6">
    <location>
        <position position="213"/>
    </location>
    <ligand>
        <name>Mg(2+)</name>
        <dbReference type="ChEBI" id="CHEBI:18420"/>
    </ligand>
</feature>
<dbReference type="InterPro" id="IPR013815">
    <property type="entry name" value="ATP_grasp_subdomain_1"/>
</dbReference>
<dbReference type="Gene3D" id="3.30.1490.20">
    <property type="entry name" value="ATP-grasp fold, A domain"/>
    <property type="match status" value="1"/>
</dbReference>
<dbReference type="PROSITE" id="PS50975">
    <property type="entry name" value="ATP_GRASP"/>
    <property type="match status" value="1"/>
</dbReference>
<feature type="binding site" evidence="6">
    <location>
        <position position="199"/>
    </location>
    <ligand>
        <name>Mg(2+)</name>
        <dbReference type="ChEBI" id="CHEBI:18420"/>
    </ligand>
</feature>
<dbReference type="SUPFAM" id="SSF52210">
    <property type="entry name" value="Succinyl-CoA synthetase domains"/>
    <property type="match status" value="1"/>
</dbReference>
<comment type="pathway">
    <text evidence="6">Carbohydrate metabolism; tricarboxylic acid cycle; succinate from succinyl-CoA (ligase route): step 1/1.</text>
</comment>
<comment type="catalytic activity">
    <reaction evidence="6">
        <text>GTP + succinate + CoA = succinyl-CoA + GDP + phosphate</text>
        <dbReference type="Rhea" id="RHEA:22120"/>
        <dbReference type="ChEBI" id="CHEBI:30031"/>
        <dbReference type="ChEBI" id="CHEBI:37565"/>
        <dbReference type="ChEBI" id="CHEBI:43474"/>
        <dbReference type="ChEBI" id="CHEBI:57287"/>
        <dbReference type="ChEBI" id="CHEBI:57292"/>
        <dbReference type="ChEBI" id="CHEBI:58189"/>
    </reaction>
</comment>
<dbReference type="GO" id="GO:0004775">
    <property type="term" value="F:succinate-CoA ligase (ADP-forming) activity"/>
    <property type="evidence" value="ECO:0007669"/>
    <property type="project" value="UniProtKB-EC"/>
</dbReference>
<evidence type="ECO:0000256" key="2">
    <source>
        <dbReference type="ARBA" id="ARBA00022598"/>
    </source>
</evidence>
<proteinExistence type="inferred from homology"/>
<dbReference type="PIRSF" id="PIRSF001554">
    <property type="entry name" value="SucCS_beta"/>
    <property type="match status" value="1"/>
</dbReference>
<dbReference type="Gene3D" id="3.30.470.20">
    <property type="entry name" value="ATP-grasp fold, B domain"/>
    <property type="match status" value="1"/>
</dbReference>
<keyword evidence="10" id="KW-1185">Reference proteome</keyword>
<dbReference type="SUPFAM" id="SSF56059">
    <property type="entry name" value="Glutathione synthetase ATP-binding domain-like"/>
    <property type="match status" value="1"/>
</dbReference>
<keyword evidence="6 7" id="KW-0067">ATP-binding</keyword>
<comment type="subunit">
    <text evidence="6">Heterotetramer of two alpha and two beta subunits.</text>
</comment>
<reference evidence="9 10" key="1">
    <citation type="submission" date="2023-03" db="EMBL/GenBank/DDBJ databases">
        <authorList>
            <person name="Pearce D."/>
        </authorList>
    </citation>
    <scope>NUCLEOTIDE SEQUENCE [LARGE SCALE GENOMIC DNA]</scope>
    <source>
        <strain evidence="9">Msz</strain>
    </source>
</reference>
<evidence type="ECO:0000256" key="1">
    <source>
        <dbReference type="ARBA" id="ARBA00022532"/>
    </source>
</evidence>
<gene>
    <name evidence="6 9" type="primary">sucC</name>
    <name evidence="9" type="ORF">MSZNOR_4331</name>
</gene>
<dbReference type="RefSeq" id="WP_026609721.1">
    <property type="nucleotide sequence ID" value="NZ_OX458333.1"/>
</dbReference>
<dbReference type="InterPro" id="IPR011761">
    <property type="entry name" value="ATP-grasp"/>
</dbReference>
<keyword evidence="2 6" id="KW-0436">Ligase</keyword>
<dbReference type="InterPro" id="IPR016102">
    <property type="entry name" value="Succinyl-CoA_synth-like"/>
</dbReference>
<dbReference type="PANTHER" id="PTHR11815">
    <property type="entry name" value="SUCCINYL-COA SYNTHETASE BETA CHAIN"/>
    <property type="match status" value="1"/>
</dbReference>
<evidence type="ECO:0000313" key="10">
    <source>
        <dbReference type="Proteomes" id="UP001162030"/>
    </source>
</evidence>
<comment type="function">
    <text evidence="6">Succinyl-CoA synthetase functions in the citric acid cycle (TCA), coupling the hydrolysis of succinyl-CoA to the synthesis of either ATP or GTP and thus represents the only step of substrate-level phosphorylation in the TCA. The beta subunit provides nucleotide specificity of the enzyme and binds the substrate succinate, while the binding sites for coenzyme A and phosphate are found in the alpha subunit.</text>
</comment>
<dbReference type="EC" id="6.2.1.5" evidence="6"/>
<keyword evidence="4 6" id="KW-0547">Nucleotide-binding</keyword>
<evidence type="ECO:0000256" key="7">
    <source>
        <dbReference type="PROSITE-ProRule" id="PRU00409"/>
    </source>
</evidence>
<feature type="binding site" evidence="6">
    <location>
        <position position="264"/>
    </location>
    <ligand>
        <name>substrate</name>
        <note>ligand shared with subunit alpha</note>
    </ligand>
</feature>
<evidence type="ECO:0000259" key="8">
    <source>
        <dbReference type="PROSITE" id="PS50975"/>
    </source>
</evidence>
<dbReference type="InterPro" id="IPR005811">
    <property type="entry name" value="SUCC_ACL_C"/>
</dbReference>
<feature type="domain" description="ATP-grasp" evidence="8">
    <location>
        <begin position="9"/>
        <end position="227"/>
    </location>
</feature>
<evidence type="ECO:0000256" key="6">
    <source>
        <dbReference type="HAMAP-Rule" id="MF_00558"/>
    </source>
</evidence>
<keyword evidence="5 6" id="KW-0460">Magnesium</keyword>
<feature type="binding site" evidence="6">
    <location>
        <position position="107"/>
    </location>
    <ligand>
        <name>ATP</name>
        <dbReference type="ChEBI" id="CHEBI:30616"/>
    </ligand>
</feature>
<evidence type="ECO:0000256" key="3">
    <source>
        <dbReference type="ARBA" id="ARBA00022723"/>
    </source>
</evidence>